<dbReference type="EMBL" id="CP007155">
    <property type="protein sequence ID" value="AHH94067.1"/>
    <property type="molecule type" value="Genomic_DNA"/>
</dbReference>
<dbReference type="HOGENOM" id="CLU_037162_19_3_11"/>
<protein>
    <recommendedName>
        <fullName evidence="3">Nudix hydrolase domain-containing protein</fullName>
    </recommendedName>
</protein>
<dbReference type="Proteomes" id="UP000019225">
    <property type="component" value="Chromosome"/>
</dbReference>
<dbReference type="KEGG" id="kal:KALB_692"/>
<dbReference type="InterPro" id="IPR000086">
    <property type="entry name" value="NUDIX_hydrolase_dom"/>
</dbReference>
<feature type="domain" description="Nudix hydrolase" evidence="3">
    <location>
        <begin position="8"/>
        <end position="134"/>
    </location>
</feature>
<proteinExistence type="predicted"/>
<evidence type="ECO:0000313" key="5">
    <source>
        <dbReference type="Proteomes" id="UP000019225"/>
    </source>
</evidence>
<evidence type="ECO:0000256" key="2">
    <source>
        <dbReference type="ARBA" id="ARBA00022801"/>
    </source>
</evidence>
<accession>W5VZS1</accession>
<keyword evidence="5" id="KW-1185">Reference proteome</keyword>
<dbReference type="CDD" id="cd02883">
    <property type="entry name" value="NUDIX_Hydrolase"/>
    <property type="match status" value="1"/>
</dbReference>
<dbReference type="PROSITE" id="PS51462">
    <property type="entry name" value="NUDIX"/>
    <property type="match status" value="1"/>
</dbReference>
<dbReference type="OrthoDB" id="9761969at2"/>
<dbReference type="SUPFAM" id="SSF55811">
    <property type="entry name" value="Nudix"/>
    <property type="match status" value="1"/>
</dbReference>
<name>W5VZS1_9PSEU</name>
<reference evidence="4 5" key="1">
    <citation type="journal article" date="2014" name="BMC Genomics">
        <title>Complete genome sequence of producer of the glycopeptide antibiotic Aculeximycin Kutzneria albida DSM 43870T, a representative of minor genus of Pseudonocardiaceae.</title>
        <authorList>
            <person name="Rebets Y."/>
            <person name="Tokovenko B."/>
            <person name="Lushchyk I."/>
            <person name="Ruckert C."/>
            <person name="Zaburannyi N."/>
            <person name="Bechthold A."/>
            <person name="Kalinowski J."/>
            <person name="Luzhetskyy A."/>
        </authorList>
    </citation>
    <scope>NUCLEOTIDE SEQUENCE [LARGE SCALE GENOMIC DNA]</scope>
    <source>
        <strain evidence="4">DSM 43870</strain>
    </source>
</reference>
<dbReference type="RefSeq" id="WP_081789174.1">
    <property type="nucleotide sequence ID" value="NZ_CP007155.1"/>
</dbReference>
<dbReference type="PANTHER" id="PTHR43046:SF14">
    <property type="entry name" value="MUTT_NUDIX FAMILY PROTEIN"/>
    <property type="match status" value="1"/>
</dbReference>
<gene>
    <name evidence="4" type="ORF">KALB_692</name>
</gene>
<dbReference type="InterPro" id="IPR015797">
    <property type="entry name" value="NUDIX_hydrolase-like_dom_sf"/>
</dbReference>
<evidence type="ECO:0000259" key="3">
    <source>
        <dbReference type="PROSITE" id="PS51462"/>
    </source>
</evidence>
<evidence type="ECO:0000313" key="4">
    <source>
        <dbReference type="EMBL" id="AHH94067.1"/>
    </source>
</evidence>
<comment type="cofactor">
    <cofactor evidence="1">
        <name>Mg(2+)</name>
        <dbReference type="ChEBI" id="CHEBI:18420"/>
    </cofactor>
</comment>
<dbReference type="STRING" id="1449976.KALB_692"/>
<organism evidence="4 5">
    <name type="scientific">Kutzneria albida DSM 43870</name>
    <dbReference type="NCBI Taxonomy" id="1449976"/>
    <lineage>
        <taxon>Bacteria</taxon>
        <taxon>Bacillati</taxon>
        <taxon>Actinomycetota</taxon>
        <taxon>Actinomycetes</taxon>
        <taxon>Pseudonocardiales</taxon>
        <taxon>Pseudonocardiaceae</taxon>
        <taxon>Kutzneria</taxon>
    </lineage>
</organism>
<keyword evidence="2" id="KW-0378">Hydrolase</keyword>
<dbReference type="AlphaFoldDB" id="W5VZS1"/>
<dbReference type="eggNOG" id="COG1051">
    <property type="taxonomic scope" value="Bacteria"/>
</dbReference>
<dbReference type="Pfam" id="PF00293">
    <property type="entry name" value="NUDIX"/>
    <property type="match status" value="1"/>
</dbReference>
<dbReference type="GO" id="GO:0016787">
    <property type="term" value="F:hydrolase activity"/>
    <property type="evidence" value="ECO:0007669"/>
    <property type="project" value="UniProtKB-KW"/>
</dbReference>
<dbReference type="Gene3D" id="3.90.79.10">
    <property type="entry name" value="Nucleoside Triphosphate Pyrophosphohydrolase"/>
    <property type="match status" value="1"/>
</dbReference>
<sequence>MSEPTPASERPPIAAAVIVHDGKVLLVKRRVKEGSLSWQFPAGEVEIKQAESASAAAVREAHEETGLTVSASKVIGERVHPNTGRTMIYVACNVVEGNASVVDDEELIEFAWATRAQLAEYVPYGFFDTVQQYLKSNLK</sequence>
<evidence type="ECO:0000256" key="1">
    <source>
        <dbReference type="ARBA" id="ARBA00001946"/>
    </source>
</evidence>
<dbReference type="PANTHER" id="PTHR43046">
    <property type="entry name" value="GDP-MANNOSE MANNOSYL HYDROLASE"/>
    <property type="match status" value="1"/>
</dbReference>